<protein>
    <submittedName>
        <fullName evidence="4">Histidine kinase</fullName>
    </submittedName>
</protein>
<feature type="domain" description="Histidine kinase" evidence="3">
    <location>
        <begin position="289"/>
        <end position="390"/>
    </location>
</feature>
<dbReference type="EMBL" id="JAMCCK010000041">
    <property type="protein sequence ID" value="MCL3997111.1"/>
    <property type="molecule type" value="Genomic_DNA"/>
</dbReference>
<keyword evidence="1 4" id="KW-0808">Transferase</keyword>
<evidence type="ECO:0000259" key="3">
    <source>
        <dbReference type="PROSITE" id="PS50109"/>
    </source>
</evidence>
<evidence type="ECO:0000313" key="4">
    <source>
        <dbReference type="EMBL" id="MCL3997111.1"/>
    </source>
</evidence>
<dbReference type="InterPro" id="IPR005467">
    <property type="entry name" value="His_kinase_dom"/>
</dbReference>
<proteinExistence type="predicted"/>
<dbReference type="InterPro" id="IPR003594">
    <property type="entry name" value="HATPase_dom"/>
</dbReference>
<keyword evidence="5" id="KW-1185">Reference proteome</keyword>
<evidence type="ECO:0000256" key="1">
    <source>
        <dbReference type="ARBA" id="ARBA00022777"/>
    </source>
</evidence>
<accession>A0ABT0P0X8</accession>
<dbReference type="InterPro" id="IPR010559">
    <property type="entry name" value="Sig_transdc_His_kin_internal"/>
</dbReference>
<organism evidence="4 5">
    <name type="scientific">Streptomyces lavenduligriseus</name>
    <dbReference type="NCBI Taxonomy" id="67315"/>
    <lineage>
        <taxon>Bacteria</taxon>
        <taxon>Bacillati</taxon>
        <taxon>Actinomycetota</taxon>
        <taxon>Actinomycetes</taxon>
        <taxon>Kitasatosporales</taxon>
        <taxon>Streptomycetaceae</taxon>
        <taxon>Streptomyces</taxon>
    </lineage>
</organism>
<comment type="caution">
    <text evidence="4">The sequence shown here is derived from an EMBL/GenBank/DDBJ whole genome shotgun (WGS) entry which is preliminary data.</text>
</comment>
<dbReference type="InterPro" id="IPR036890">
    <property type="entry name" value="HATPase_C_sf"/>
</dbReference>
<dbReference type="Pfam" id="PF06580">
    <property type="entry name" value="His_kinase"/>
    <property type="match status" value="1"/>
</dbReference>
<name>A0ABT0P0X8_9ACTN</name>
<evidence type="ECO:0000313" key="5">
    <source>
        <dbReference type="Proteomes" id="UP001202052"/>
    </source>
</evidence>
<dbReference type="GO" id="GO:0016301">
    <property type="term" value="F:kinase activity"/>
    <property type="evidence" value="ECO:0007669"/>
    <property type="project" value="UniProtKB-KW"/>
</dbReference>
<sequence>MNGLALLAAGAPLLFAAGLATGRLLARRAARGGPDPGTPVERATFRTLHTASVAAPPLRAGLTPDAARKAVRGLRPLFGTAALGLTAEDRLLAWEGPGRHHAEAALERVRQVLDTGRAQTFAVACPDPDCPVRWGAAAPLTVDRRVPGALVVLGAGEPGSGARATEEVARWVSVQLELADLDRTRTGLIEAEVRALRAQISPHFVYNSLAAIASFVRTDPERARELLLEFADFARYSFRRHGAFTTLAEELRAVEQFLELVRARFGPRLEVTLRIAPEVLPVAVPFLCLQPLVENAVKHGLEGSAGRGRITITAHDEGATARIAVEDNGVGMEPGRLRRILRGEDGPTAGTGLRNVDERLRQVYGDEHGLVIETGVGAGMKVTLRVPKYRPGVHSTPPETPLADTDPVNAEPPGTGPVDTEPPDTEVPGVTEQGDGGLRRLDR</sequence>
<dbReference type="SUPFAM" id="SSF55874">
    <property type="entry name" value="ATPase domain of HSP90 chaperone/DNA topoisomerase II/histidine kinase"/>
    <property type="match status" value="1"/>
</dbReference>
<dbReference type="Gene3D" id="3.30.565.10">
    <property type="entry name" value="Histidine kinase-like ATPase, C-terminal domain"/>
    <property type="match status" value="1"/>
</dbReference>
<reference evidence="4 5" key="1">
    <citation type="submission" date="2022-05" db="EMBL/GenBank/DDBJ databases">
        <title>Genome Resource of Streptomyces lavenduligriseus GA1-1, a Strain with Broad-Spectrum Antifungal Activity against Phytopathogenic Fungi.</title>
        <authorList>
            <person name="Qi D."/>
        </authorList>
    </citation>
    <scope>NUCLEOTIDE SEQUENCE [LARGE SCALE GENOMIC DNA]</scope>
    <source>
        <strain evidence="4 5">GA1-1</strain>
    </source>
</reference>
<evidence type="ECO:0000256" key="2">
    <source>
        <dbReference type="SAM" id="MobiDB-lite"/>
    </source>
</evidence>
<feature type="region of interest" description="Disordered" evidence="2">
    <location>
        <begin position="389"/>
        <end position="443"/>
    </location>
</feature>
<dbReference type="RefSeq" id="WP_249492014.1">
    <property type="nucleotide sequence ID" value="NZ_JAMCCK010000041.1"/>
</dbReference>
<dbReference type="PANTHER" id="PTHR34220:SF7">
    <property type="entry name" value="SENSOR HISTIDINE KINASE YPDA"/>
    <property type="match status" value="1"/>
</dbReference>
<dbReference type="SMART" id="SM00387">
    <property type="entry name" value="HATPase_c"/>
    <property type="match status" value="1"/>
</dbReference>
<keyword evidence="1 4" id="KW-0418">Kinase</keyword>
<dbReference type="PANTHER" id="PTHR34220">
    <property type="entry name" value="SENSOR HISTIDINE KINASE YPDA"/>
    <property type="match status" value="1"/>
</dbReference>
<dbReference type="InterPro" id="IPR050640">
    <property type="entry name" value="Bact_2-comp_sensor_kinase"/>
</dbReference>
<dbReference type="Proteomes" id="UP001202052">
    <property type="component" value="Unassembled WGS sequence"/>
</dbReference>
<gene>
    <name evidence="4" type="ORF">M4438_27020</name>
</gene>
<dbReference type="Pfam" id="PF02518">
    <property type="entry name" value="HATPase_c"/>
    <property type="match status" value="1"/>
</dbReference>
<dbReference type="PROSITE" id="PS50109">
    <property type="entry name" value="HIS_KIN"/>
    <property type="match status" value="1"/>
</dbReference>